<dbReference type="Pfam" id="PF10122">
    <property type="entry name" value="Zn_ribbon_Com"/>
    <property type="match status" value="1"/>
</dbReference>
<dbReference type="Proteomes" id="UP000177996">
    <property type="component" value="Unassembled WGS sequence"/>
</dbReference>
<dbReference type="EMBL" id="MHLL01000006">
    <property type="protein sequence ID" value="OGZ10578.1"/>
    <property type="molecule type" value="Genomic_DNA"/>
</dbReference>
<name>A0A1G2DCQ9_9BACT</name>
<comment type="caution">
    <text evidence="1">The sequence shown here is derived from an EMBL/GenBank/DDBJ whole genome shotgun (WGS) entry which is preliminary data.</text>
</comment>
<protein>
    <submittedName>
        <fullName evidence="1">Uncharacterized protein</fullName>
    </submittedName>
</protein>
<dbReference type="AlphaFoldDB" id="A0A1G2DCQ9"/>
<gene>
    <name evidence="1" type="ORF">A3D65_05835</name>
</gene>
<evidence type="ECO:0000313" key="1">
    <source>
        <dbReference type="EMBL" id="OGZ10578.1"/>
    </source>
</evidence>
<reference evidence="1 2" key="1">
    <citation type="journal article" date="2016" name="Nat. Commun.">
        <title>Thousands of microbial genomes shed light on interconnected biogeochemical processes in an aquifer system.</title>
        <authorList>
            <person name="Anantharaman K."/>
            <person name="Brown C.T."/>
            <person name="Hug L.A."/>
            <person name="Sharon I."/>
            <person name="Castelle C.J."/>
            <person name="Probst A.J."/>
            <person name="Thomas B.C."/>
            <person name="Singh A."/>
            <person name="Wilkins M.J."/>
            <person name="Karaoz U."/>
            <person name="Brodie E.L."/>
            <person name="Williams K.H."/>
            <person name="Hubbard S.S."/>
            <person name="Banfield J.F."/>
        </authorList>
    </citation>
    <scope>NUCLEOTIDE SEQUENCE [LARGE SCALE GENOMIC DNA]</scope>
</reference>
<dbReference type="InterPro" id="IPR019294">
    <property type="entry name" value="Translation_reg_Com"/>
</dbReference>
<sequence length="66" mass="7568">MATPYKEYRCPTCRKLLFKGLLIDSEVEAKCRGCGELNIFRGEPKEALLCFKENCPNRVGRDKISQ</sequence>
<evidence type="ECO:0000313" key="2">
    <source>
        <dbReference type="Proteomes" id="UP000177996"/>
    </source>
</evidence>
<organism evidence="1 2">
    <name type="scientific">Candidatus Lloydbacteria bacterium RIFCSPHIGHO2_02_FULL_50_13</name>
    <dbReference type="NCBI Taxonomy" id="1798661"/>
    <lineage>
        <taxon>Bacteria</taxon>
        <taxon>Candidatus Lloydiibacteriota</taxon>
    </lineage>
</organism>
<accession>A0A1G2DCQ9</accession>
<proteinExistence type="predicted"/>